<dbReference type="EMBL" id="JAAKYA010000095">
    <property type="protein sequence ID" value="NGO40497.1"/>
    <property type="molecule type" value="Genomic_DNA"/>
</dbReference>
<evidence type="ECO:0000313" key="2">
    <source>
        <dbReference type="Proteomes" id="UP000477311"/>
    </source>
</evidence>
<organism evidence="1 2">
    <name type="scientific">Limisphaera ngatamarikiensis</name>
    <dbReference type="NCBI Taxonomy" id="1324935"/>
    <lineage>
        <taxon>Bacteria</taxon>
        <taxon>Pseudomonadati</taxon>
        <taxon>Verrucomicrobiota</taxon>
        <taxon>Verrucomicrobiia</taxon>
        <taxon>Limisphaerales</taxon>
        <taxon>Limisphaeraceae</taxon>
        <taxon>Limisphaera</taxon>
    </lineage>
</organism>
<gene>
    <name evidence="1" type="ORF">G4L39_14000</name>
</gene>
<comment type="caution">
    <text evidence="1">The sequence shown here is derived from an EMBL/GenBank/DDBJ whole genome shotgun (WGS) entry which is preliminary data.</text>
</comment>
<sequence length="623" mass="69635">MRGYEIYHPPAEAAEILSACPRLIIAGSTEELIELAVGGPGSDWFEVAYDVPGRGRVVEATVARVRNGVVANYPEPYMRRRDPDCMVIGDDTPTDKPTFLQRFGRPFEPVRQETFEWLKRQELAMFGFHAGGPETGLDAIVIAPANAGFFALGLALLQGILRKEEVPPGFHPRAVIYVAPPFRHTHFNGKQVVVHNRRDGLHELFSYNLYPGPSAKKGVYGVLLGLGEREGWVTNHCSTVQVITPYDNVVTIMHEGASGGGKSEMLEHIHREPDGRLLLGENIVTGERRYLQIPRACELRPVTDDMALCHPSVQSGEGKLTLMDAESAWFVRVNHIEHYGTDVHLEKLCAEPPVPLLFLNIDAVPRSRALIWEHIEDAPGVRCPNPRVILPRRIYPGVVDGPVTVDIRSFGVRTPPCTRERPTYGIIGLFHILPPALAWLWRLVSPRGHANPSIVETEGMSSEGVGSYWPFATGRKVDQANLLLRQFLDSPKTRHILVPNQYIGAWKVGFMPQWIAREYLARRGSARFRPDQLRQARCSLLGYVLHQLQVEGVLIARWFLQVETQPEVGEEAYDRGAAILRAFFEKCLREFQTPDLDPLGREIIACCLDGGTVSDFEKLMPAA</sequence>
<dbReference type="SUPFAM" id="SSF53795">
    <property type="entry name" value="PEP carboxykinase-like"/>
    <property type="match status" value="1"/>
</dbReference>
<evidence type="ECO:0000313" key="1">
    <source>
        <dbReference type="EMBL" id="NGO40497.1"/>
    </source>
</evidence>
<dbReference type="InterPro" id="IPR032583">
    <property type="entry name" value="DUF4914"/>
</dbReference>
<reference evidence="1 2" key="1">
    <citation type="submission" date="2020-02" db="EMBL/GenBank/DDBJ databases">
        <title>Draft genome sequence of Limisphaera ngatamarikiensis NGM72.4T, a thermophilic Verrucomicrobia grouped in subdivision 3.</title>
        <authorList>
            <person name="Carere C.R."/>
            <person name="Steen J."/>
            <person name="Hugenholtz P."/>
            <person name="Stott M.B."/>
        </authorList>
    </citation>
    <scope>NUCLEOTIDE SEQUENCE [LARGE SCALE GENOMIC DNA]</scope>
    <source>
        <strain evidence="1 2">NGM72.4</strain>
    </source>
</reference>
<dbReference type="RefSeq" id="WP_165109143.1">
    <property type="nucleotide sequence ID" value="NZ_JAAKYA010000095.1"/>
</dbReference>
<keyword evidence="2" id="KW-1185">Reference proteome</keyword>
<name>A0A6M1RT00_9BACT</name>
<dbReference type="Proteomes" id="UP000477311">
    <property type="component" value="Unassembled WGS sequence"/>
</dbReference>
<dbReference type="AlphaFoldDB" id="A0A6M1RT00"/>
<proteinExistence type="predicted"/>
<dbReference type="Pfam" id="PF16260">
    <property type="entry name" value="DUF4914"/>
    <property type="match status" value="1"/>
</dbReference>
<protein>
    <submittedName>
        <fullName evidence="1">DUF4914 family protein</fullName>
    </submittedName>
</protein>
<accession>A0A6M1RT00</accession>